<dbReference type="GO" id="GO:0004347">
    <property type="term" value="F:glucose-6-phosphate isomerase activity"/>
    <property type="evidence" value="ECO:0007669"/>
    <property type="project" value="UniProtKB-EC"/>
</dbReference>
<comment type="catalytic activity">
    <reaction evidence="6">
        <text>alpha-D-glucose 6-phosphate = beta-D-fructose 6-phosphate</text>
        <dbReference type="Rhea" id="RHEA:11816"/>
        <dbReference type="ChEBI" id="CHEBI:57634"/>
        <dbReference type="ChEBI" id="CHEBI:58225"/>
        <dbReference type="EC" id="5.3.1.9"/>
    </reaction>
</comment>
<evidence type="ECO:0000313" key="8">
    <source>
        <dbReference type="EMBL" id="MPM16948.1"/>
    </source>
</evidence>
<keyword evidence="4" id="KW-0312">Gluconeogenesis</keyword>
<dbReference type="CDD" id="cd02218">
    <property type="entry name" value="cupin_PGI"/>
    <property type="match status" value="1"/>
</dbReference>
<keyword evidence="8" id="KW-0413">Isomerase</keyword>
<name>A0A644XMF8_9ZZZZ</name>
<dbReference type="InterPro" id="IPR014710">
    <property type="entry name" value="RmlC-like_jellyroll"/>
</dbReference>
<dbReference type="GO" id="GO:0005737">
    <property type="term" value="C:cytoplasm"/>
    <property type="evidence" value="ECO:0007669"/>
    <property type="project" value="InterPro"/>
</dbReference>
<evidence type="ECO:0000256" key="6">
    <source>
        <dbReference type="ARBA" id="ARBA00029321"/>
    </source>
</evidence>
<comment type="pathway">
    <text evidence="1">Carbohydrate degradation; glycolysis; D-glyceraldehyde 3-phosphate and glycerone phosphate from D-glucose: step 2/4.</text>
</comment>
<dbReference type="AlphaFoldDB" id="A0A644XMF8"/>
<dbReference type="SUPFAM" id="SSF51182">
    <property type="entry name" value="RmlC-like cupins"/>
    <property type="match status" value="1"/>
</dbReference>
<dbReference type="InterPro" id="IPR010551">
    <property type="entry name" value="G6P_isomerase_prok"/>
</dbReference>
<evidence type="ECO:0000256" key="1">
    <source>
        <dbReference type="ARBA" id="ARBA00004926"/>
    </source>
</evidence>
<dbReference type="GO" id="GO:0006094">
    <property type="term" value="P:gluconeogenesis"/>
    <property type="evidence" value="ECO:0007669"/>
    <property type="project" value="UniProtKB-KW"/>
</dbReference>
<evidence type="ECO:0000256" key="4">
    <source>
        <dbReference type="ARBA" id="ARBA00022432"/>
    </source>
</evidence>
<organism evidence="8">
    <name type="scientific">bioreactor metagenome</name>
    <dbReference type="NCBI Taxonomy" id="1076179"/>
    <lineage>
        <taxon>unclassified sequences</taxon>
        <taxon>metagenomes</taxon>
        <taxon>ecological metagenomes</taxon>
    </lineage>
</organism>
<evidence type="ECO:0000256" key="3">
    <source>
        <dbReference type="ARBA" id="ARBA00011952"/>
    </source>
</evidence>
<dbReference type="UniPathway" id="UPA00109">
    <property type="reaction ID" value="UER00181"/>
</dbReference>
<evidence type="ECO:0000259" key="7">
    <source>
        <dbReference type="Pfam" id="PF06560"/>
    </source>
</evidence>
<dbReference type="GO" id="GO:0006096">
    <property type="term" value="P:glycolytic process"/>
    <property type="evidence" value="ECO:0007669"/>
    <property type="project" value="UniProtKB-UniPathway"/>
</dbReference>
<feature type="domain" description="Glucose-6-phosphate isomerase prokaryote" evidence="7">
    <location>
        <begin position="25"/>
        <end position="189"/>
    </location>
</feature>
<dbReference type="Pfam" id="PF06560">
    <property type="entry name" value="GPI"/>
    <property type="match status" value="1"/>
</dbReference>
<reference evidence="8" key="1">
    <citation type="submission" date="2019-08" db="EMBL/GenBank/DDBJ databases">
        <authorList>
            <person name="Kucharzyk K."/>
            <person name="Murdoch R.W."/>
            <person name="Higgins S."/>
            <person name="Loffler F."/>
        </authorList>
    </citation>
    <scope>NUCLEOTIDE SEQUENCE</scope>
</reference>
<protein>
    <recommendedName>
        <fullName evidence="3">glucose-6-phosphate isomerase</fullName>
        <ecNumber evidence="3">5.3.1.9</ecNumber>
    </recommendedName>
</protein>
<dbReference type="EC" id="5.3.1.9" evidence="3"/>
<dbReference type="EMBL" id="VSSQ01002705">
    <property type="protein sequence ID" value="MPM16948.1"/>
    <property type="molecule type" value="Genomic_DNA"/>
</dbReference>
<sequence>MQSSKTKFNLISGLAMTKGVESLKRHAHNLKGIFAEEPKLEAIIKKDDPLIYEFYDLGVEEKPGNLAYGTSIVYPGVVGREFYMTKGHFHTVLDTAEVYFCLSGHGLMLMENPEGETEIQELTAGEAVLVPGRYAHRSINISDSEPLVTFFTFAADAGHDYGTIEQKGFRKLVLRTGKETYEVVDNPHWKRV</sequence>
<proteinExistence type="inferred from homology"/>
<gene>
    <name evidence="8" type="primary">pgiA_2</name>
    <name evidence="8" type="ORF">SDC9_63330</name>
</gene>
<keyword evidence="5" id="KW-0324">Glycolysis</keyword>
<comment type="caution">
    <text evidence="8">The sequence shown here is derived from an EMBL/GenBank/DDBJ whole genome shotgun (WGS) entry which is preliminary data.</text>
</comment>
<evidence type="ECO:0000256" key="5">
    <source>
        <dbReference type="ARBA" id="ARBA00023152"/>
    </source>
</evidence>
<dbReference type="Gene3D" id="2.60.120.10">
    <property type="entry name" value="Jelly Rolls"/>
    <property type="match status" value="1"/>
</dbReference>
<comment type="similarity">
    <text evidence="2">Belongs to the archaeal-type GPI family.</text>
</comment>
<dbReference type="InterPro" id="IPR011051">
    <property type="entry name" value="RmlC_Cupin_sf"/>
</dbReference>
<accession>A0A644XMF8</accession>
<evidence type="ECO:0000256" key="2">
    <source>
        <dbReference type="ARBA" id="ARBA00006542"/>
    </source>
</evidence>